<evidence type="ECO:0000313" key="4">
    <source>
        <dbReference type="Proteomes" id="UP001368500"/>
    </source>
</evidence>
<dbReference type="PROSITE" id="PS00061">
    <property type="entry name" value="ADH_SHORT"/>
    <property type="match status" value="1"/>
</dbReference>
<sequence>MDLMGLNDKVILVTGAAGGFGRCTCVRLARAGARVVATDLDAAGAQETARLCREAGATAWAHGHDVASEAGWRQVLDAAGQATDGRLDGLVNNAGRMLTRPFLRTSLDELHQLLAVNLDSVWLGMQTAWPLLSATAAREGGAAIVNVSSVFGQVASVAQAAYSAAKGGVTILSKSVAAEFARAGSQVRVNSMHPGPGNTPLLANGLAELLREGLSPSAEDATRMVLGLIPNGRLTEPDDVASTILFLCSDLSRSITGAAIAVDGGYTAV</sequence>
<dbReference type="InterPro" id="IPR036291">
    <property type="entry name" value="NAD(P)-bd_dom_sf"/>
</dbReference>
<accession>A0ABU9B8F1</accession>
<reference evidence="3 4" key="1">
    <citation type="submission" date="2024-04" db="EMBL/GenBank/DDBJ databases">
        <title>Novel species of the genus Ideonella isolated from streams.</title>
        <authorList>
            <person name="Lu H."/>
        </authorList>
    </citation>
    <scope>NUCLEOTIDE SEQUENCE [LARGE SCALE GENOMIC DNA]</scope>
    <source>
        <strain evidence="3 4">BYS139W</strain>
    </source>
</reference>
<dbReference type="SMART" id="SM00822">
    <property type="entry name" value="PKS_KR"/>
    <property type="match status" value="1"/>
</dbReference>
<dbReference type="Proteomes" id="UP001368500">
    <property type="component" value="Unassembled WGS sequence"/>
</dbReference>
<dbReference type="RefSeq" id="WP_341373677.1">
    <property type="nucleotide sequence ID" value="NZ_JBBUTF010000006.1"/>
</dbReference>
<gene>
    <name evidence="3" type="ORF">AACH11_07950</name>
</gene>
<name>A0ABU9B8F1_9BURK</name>
<dbReference type="InterPro" id="IPR002347">
    <property type="entry name" value="SDR_fam"/>
</dbReference>
<dbReference type="PANTHER" id="PTHR42760">
    <property type="entry name" value="SHORT-CHAIN DEHYDROGENASES/REDUCTASES FAMILY MEMBER"/>
    <property type="match status" value="1"/>
</dbReference>
<dbReference type="EMBL" id="JBBUTF010000006">
    <property type="protein sequence ID" value="MEK8025891.1"/>
    <property type="molecule type" value="Genomic_DNA"/>
</dbReference>
<dbReference type="SUPFAM" id="SSF51735">
    <property type="entry name" value="NAD(P)-binding Rossmann-fold domains"/>
    <property type="match status" value="1"/>
</dbReference>
<dbReference type="Pfam" id="PF13561">
    <property type="entry name" value="adh_short_C2"/>
    <property type="match status" value="1"/>
</dbReference>
<dbReference type="InterPro" id="IPR020904">
    <property type="entry name" value="Sc_DH/Rdtase_CS"/>
</dbReference>
<feature type="domain" description="Ketoreductase" evidence="2">
    <location>
        <begin position="9"/>
        <end position="198"/>
    </location>
</feature>
<keyword evidence="4" id="KW-1185">Reference proteome</keyword>
<evidence type="ECO:0000313" key="3">
    <source>
        <dbReference type="EMBL" id="MEK8025891.1"/>
    </source>
</evidence>
<dbReference type="PRINTS" id="PR00081">
    <property type="entry name" value="GDHRDH"/>
</dbReference>
<comment type="caution">
    <text evidence="3">The sequence shown here is derived from an EMBL/GenBank/DDBJ whole genome shotgun (WGS) entry which is preliminary data.</text>
</comment>
<comment type="similarity">
    <text evidence="1">Belongs to the short-chain dehydrogenases/reductases (SDR) family.</text>
</comment>
<evidence type="ECO:0000259" key="2">
    <source>
        <dbReference type="SMART" id="SM00822"/>
    </source>
</evidence>
<protein>
    <submittedName>
        <fullName evidence="3">SDR family oxidoreductase</fullName>
    </submittedName>
</protein>
<dbReference type="Gene3D" id="3.40.50.720">
    <property type="entry name" value="NAD(P)-binding Rossmann-like Domain"/>
    <property type="match status" value="1"/>
</dbReference>
<evidence type="ECO:0000256" key="1">
    <source>
        <dbReference type="ARBA" id="ARBA00006484"/>
    </source>
</evidence>
<proteinExistence type="inferred from homology"/>
<organism evidence="3 4">
    <name type="scientific">Pseudaquabacterium rugosum</name>
    <dbReference type="NCBI Taxonomy" id="2984194"/>
    <lineage>
        <taxon>Bacteria</taxon>
        <taxon>Pseudomonadati</taxon>
        <taxon>Pseudomonadota</taxon>
        <taxon>Betaproteobacteria</taxon>
        <taxon>Burkholderiales</taxon>
        <taxon>Sphaerotilaceae</taxon>
        <taxon>Pseudaquabacterium</taxon>
    </lineage>
</organism>
<dbReference type="PRINTS" id="PR00080">
    <property type="entry name" value="SDRFAMILY"/>
</dbReference>
<dbReference type="InterPro" id="IPR057326">
    <property type="entry name" value="KR_dom"/>
</dbReference>